<dbReference type="PANTHER" id="PTHR45828">
    <property type="entry name" value="CYTOCHROME B561/FERRIC REDUCTASE TRANSMEMBRANE"/>
    <property type="match status" value="1"/>
</dbReference>
<keyword evidence="3" id="KW-0964">Secreted</keyword>
<evidence type="ECO:0000313" key="11">
    <source>
        <dbReference type="EMBL" id="CAF1046503.1"/>
    </source>
</evidence>
<evidence type="ECO:0000256" key="4">
    <source>
        <dbReference type="ARBA" id="ARBA00022529"/>
    </source>
</evidence>
<proteinExistence type="inferred from homology"/>
<feature type="domain" description="Reelin" evidence="10">
    <location>
        <begin position="37"/>
        <end position="158"/>
    </location>
</feature>
<evidence type="ECO:0000313" key="13">
    <source>
        <dbReference type="EMBL" id="CAF2125432.1"/>
    </source>
</evidence>
<dbReference type="Proteomes" id="UP000663855">
    <property type="component" value="Unassembled WGS sequence"/>
</dbReference>
<reference evidence="11" key="1">
    <citation type="submission" date="2021-02" db="EMBL/GenBank/DDBJ databases">
        <authorList>
            <person name="Nowell W R."/>
        </authorList>
    </citation>
    <scope>NUCLEOTIDE SEQUENCE</scope>
</reference>
<keyword evidence="6 9" id="KW-0732">Signal</keyword>
<evidence type="ECO:0000313" key="12">
    <source>
        <dbReference type="EMBL" id="CAF2075628.1"/>
    </source>
</evidence>
<keyword evidence="8" id="KW-0044">Antibiotic</keyword>
<evidence type="ECO:0000256" key="6">
    <source>
        <dbReference type="ARBA" id="ARBA00022729"/>
    </source>
</evidence>
<comment type="subcellular location">
    <subcellularLocation>
        <location evidence="1">Secreted</location>
    </subcellularLocation>
</comment>
<evidence type="ECO:0000256" key="7">
    <source>
        <dbReference type="ARBA" id="ARBA00022859"/>
    </source>
</evidence>
<dbReference type="InterPro" id="IPR042307">
    <property type="entry name" value="Reeler_sf"/>
</dbReference>
<dbReference type="EMBL" id="CAJNRG010010764">
    <property type="protein sequence ID" value="CAF2125432.1"/>
    <property type="molecule type" value="Genomic_DNA"/>
</dbReference>
<dbReference type="GO" id="GO:0016020">
    <property type="term" value="C:membrane"/>
    <property type="evidence" value="ECO:0007669"/>
    <property type="project" value="TreeGrafter"/>
</dbReference>
<evidence type="ECO:0000313" key="15">
    <source>
        <dbReference type="Proteomes" id="UP000663855"/>
    </source>
</evidence>
<dbReference type="InterPro" id="IPR002861">
    <property type="entry name" value="Reeler_dom"/>
</dbReference>
<gene>
    <name evidence="14" type="ORF">BYL167_LOCUS18017</name>
    <name evidence="11" type="ORF">CJN711_LOCUS4532</name>
    <name evidence="12" type="ORF">WKI299_LOCUS15057</name>
    <name evidence="13" type="ORF">XDN619_LOCUS23637</name>
</gene>
<feature type="chain" id="PRO_5035601264" description="Reelin domain-containing protein" evidence="9">
    <location>
        <begin position="17"/>
        <end position="201"/>
    </location>
</feature>
<dbReference type="AlphaFoldDB" id="A0A814K1J4"/>
<dbReference type="InterPro" id="IPR051237">
    <property type="entry name" value="Ferric-chelate_Red/DefProt"/>
</dbReference>
<dbReference type="Proteomes" id="UP000663887">
    <property type="component" value="Unassembled WGS sequence"/>
</dbReference>
<keyword evidence="7" id="KW-0391">Immunity</keyword>
<dbReference type="GO" id="GO:0005576">
    <property type="term" value="C:extracellular region"/>
    <property type="evidence" value="ECO:0007669"/>
    <property type="project" value="UniProtKB-SubCell"/>
</dbReference>
<evidence type="ECO:0000256" key="2">
    <source>
        <dbReference type="ARBA" id="ARBA00008501"/>
    </source>
</evidence>
<dbReference type="Pfam" id="PF02014">
    <property type="entry name" value="Reeler"/>
    <property type="match status" value="1"/>
</dbReference>
<evidence type="ECO:0000259" key="10">
    <source>
        <dbReference type="Pfam" id="PF02014"/>
    </source>
</evidence>
<dbReference type="Proteomes" id="UP000663856">
    <property type="component" value="Unassembled WGS sequence"/>
</dbReference>
<evidence type="ECO:0000313" key="14">
    <source>
        <dbReference type="EMBL" id="CAF4080080.1"/>
    </source>
</evidence>
<name>A0A814K1J4_9BILA</name>
<sequence>MYHLTMNLFFFVYAACQLTFHIYAYPNGAPKKVCTGSMVPHHHHIEPQPPTTSPITKFYTAWNPDNETISIQIESNQPIKGVFVQGRKIDGDEPLGTFIDIPSVTHLVQCPTGDGITHSSPQKWKRLELTWKKPASMNSQDQVQFWATIVVDFQNFWVVKSSSTELNNQKFVMTFMNLIKKVKKNAFGMIKWTKTNILKYI</sequence>
<dbReference type="EMBL" id="CAJNRF010005884">
    <property type="protein sequence ID" value="CAF2075628.1"/>
    <property type="molecule type" value="Genomic_DNA"/>
</dbReference>
<dbReference type="PANTHER" id="PTHR45828:SF9">
    <property type="entry name" value="CELL WALL INTEGRITY AND STRESS RESPONSE COMPONENT 4-LIKE-RELATED"/>
    <property type="match status" value="1"/>
</dbReference>
<dbReference type="GO" id="GO:0042742">
    <property type="term" value="P:defense response to bacterium"/>
    <property type="evidence" value="ECO:0007669"/>
    <property type="project" value="UniProtKB-KW"/>
</dbReference>
<feature type="signal peptide" evidence="9">
    <location>
        <begin position="1"/>
        <end position="16"/>
    </location>
</feature>
<dbReference type="Proteomes" id="UP000681967">
    <property type="component" value="Unassembled WGS sequence"/>
</dbReference>
<comment type="caution">
    <text evidence="11">The sequence shown here is derived from an EMBL/GenBank/DDBJ whole genome shotgun (WGS) entry which is preliminary data.</text>
</comment>
<keyword evidence="5" id="KW-0399">Innate immunity</keyword>
<keyword evidence="4" id="KW-0929">Antimicrobial</keyword>
<dbReference type="GO" id="GO:0045087">
    <property type="term" value="P:innate immune response"/>
    <property type="evidence" value="ECO:0007669"/>
    <property type="project" value="UniProtKB-KW"/>
</dbReference>
<dbReference type="EMBL" id="CAJOBH010007296">
    <property type="protein sequence ID" value="CAF4080080.1"/>
    <property type="molecule type" value="Genomic_DNA"/>
</dbReference>
<evidence type="ECO:0000256" key="8">
    <source>
        <dbReference type="ARBA" id="ARBA00023022"/>
    </source>
</evidence>
<accession>A0A814K1J4</accession>
<evidence type="ECO:0000256" key="9">
    <source>
        <dbReference type="SAM" id="SignalP"/>
    </source>
</evidence>
<dbReference type="CDD" id="cd08544">
    <property type="entry name" value="Reeler"/>
    <property type="match status" value="1"/>
</dbReference>
<evidence type="ECO:0000256" key="5">
    <source>
        <dbReference type="ARBA" id="ARBA00022588"/>
    </source>
</evidence>
<dbReference type="Gene3D" id="2.60.40.4060">
    <property type="entry name" value="Reeler domain"/>
    <property type="match status" value="1"/>
</dbReference>
<comment type="similarity">
    <text evidence="2">Belongs to the insect defense protein family.</text>
</comment>
<evidence type="ECO:0000256" key="1">
    <source>
        <dbReference type="ARBA" id="ARBA00004613"/>
    </source>
</evidence>
<dbReference type="EMBL" id="CAJNOV010001038">
    <property type="protein sequence ID" value="CAF1046503.1"/>
    <property type="molecule type" value="Genomic_DNA"/>
</dbReference>
<organism evidence="11 15">
    <name type="scientific">Rotaria magnacalcarata</name>
    <dbReference type="NCBI Taxonomy" id="392030"/>
    <lineage>
        <taxon>Eukaryota</taxon>
        <taxon>Metazoa</taxon>
        <taxon>Spiralia</taxon>
        <taxon>Gnathifera</taxon>
        <taxon>Rotifera</taxon>
        <taxon>Eurotatoria</taxon>
        <taxon>Bdelloidea</taxon>
        <taxon>Philodinida</taxon>
        <taxon>Philodinidae</taxon>
        <taxon>Rotaria</taxon>
    </lineage>
</organism>
<evidence type="ECO:0000256" key="3">
    <source>
        <dbReference type="ARBA" id="ARBA00022525"/>
    </source>
</evidence>
<protein>
    <recommendedName>
        <fullName evidence="10">Reelin domain-containing protein</fullName>
    </recommendedName>
</protein>